<dbReference type="PANTHER" id="PTHR10015">
    <property type="entry name" value="HEAT SHOCK TRANSCRIPTION FACTOR"/>
    <property type="match status" value="1"/>
</dbReference>
<evidence type="ECO:0008006" key="5">
    <source>
        <dbReference type="Google" id="ProtNLM"/>
    </source>
</evidence>
<organism evidence="3 4">
    <name type="scientific">Rubroshorea leprosula</name>
    <dbReference type="NCBI Taxonomy" id="152421"/>
    <lineage>
        <taxon>Eukaryota</taxon>
        <taxon>Viridiplantae</taxon>
        <taxon>Streptophyta</taxon>
        <taxon>Embryophyta</taxon>
        <taxon>Tracheophyta</taxon>
        <taxon>Spermatophyta</taxon>
        <taxon>Magnoliopsida</taxon>
        <taxon>eudicotyledons</taxon>
        <taxon>Gunneridae</taxon>
        <taxon>Pentapetalae</taxon>
        <taxon>rosids</taxon>
        <taxon>malvids</taxon>
        <taxon>Malvales</taxon>
        <taxon>Dipterocarpaceae</taxon>
        <taxon>Rubroshorea</taxon>
    </lineage>
</organism>
<gene>
    <name evidence="3" type="ORF">SLEP1_g41703</name>
</gene>
<sequence length="315" mass="35381">MWGQQLALVLGQKDLLKNISRRKHPQGSDQHKASQPQDNSVEACENIENVGLWKEVENLKTDKNALMQELVKLRQNQESADNKLLRLKDRLQGMEKNQQQMLSFLIMAMQSPGFLVQLLKPKENNRYMTEAGNMLGSTAEDSEPVASDGMIVRYQPPVEEAPKPVLKPVIDSKIPPEFDASSGGMKDFWMNIDFVKALVDDSHIPFAPPDLHDDGAWEKLLLANPFLENGEDGKKDKECPTDSGMEVEVTGSGTHLDKSHNFELLLQNMGNSHYLEIEPIVNGSQLETSENLELLTEQMGHLTSESDHRDEIPSK</sequence>
<comment type="caution">
    <text evidence="3">The sequence shown here is derived from an EMBL/GenBank/DDBJ whole genome shotgun (WGS) entry which is preliminary data.</text>
</comment>
<dbReference type="Proteomes" id="UP001054252">
    <property type="component" value="Unassembled WGS sequence"/>
</dbReference>
<feature type="region of interest" description="Disordered" evidence="2">
    <location>
        <begin position="21"/>
        <end position="40"/>
    </location>
</feature>
<dbReference type="GO" id="GO:0034605">
    <property type="term" value="P:cellular response to heat"/>
    <property type="evidence" value="ECO:0007669"/>
    <property type="project" value="TreeGrafter"/>
</dbReference>
<dbReference type="GO" id="GO:0003700">
    <property type="term" value="F:DNA-binding transcription factor activity"/>
    <property type="evidence" value="ECO:0007669"/>
    <property type="project" value="TreeGrafter"/>
</dbReference>
<keyword evidence="1" id="KW-0175">Coiled coil</keyword>
<protein>
    <recommendedName>
        <fullName evidence="5">Heat stress transcription factor A-8</fullName>
    </recommendedName>
</protein>
<evidence type="ECO:0000256" key="2">
    <source>
        <dbReference type="SAM" id="MobiDB-lite"/>
    </source>
</evidence>
<proteinExistence type="predicted"/>
<dbReference type="GO" id="GO:0005634">
    <property type="term" value="C:nucleus"/>
    <property type="evidence" value="ECO:0007669"/>
    <property type="project" value="TreeGrafter"/>
</dbReference>
<reference evidence="3 4" key="1">
    <citation type="journal article" date="2021" name="Commun. Biol.">
        <title>The genome of Shorea leprosula (Dipterocarpaceae) highlights the ecological relevance of drought in aseasonal tropical rainforests.</title>
        <authorList>
            <person name="Ng K.K.S."/>
            <person name="Kobayashi M.J."/>
            <person name="Fawcett J.A."/>
            <person name="Hatakeyama M."/>
            <person name="Paape T."/>
            <person name="Ng C.H."/>
            <person name="Ang C.C."/>
            <person name="Tnah L.H."/>
            <person name="Lee C.T."/>
            <person name="Nishiyama T."/>
            <person name="Sese J."/>
            <person name="O'Brien M.J."/>
            <person name="Copetti D."/>
            <person name="Mohd Noor M.I."/>
            <person name="Ong R.C."/>
            <person name="Putra M."/>
            <person name="Sireger I.Z."/>
            <person name="Indrioko S."/>
            <person name="Kosugi Y."/>
            <person name="Izuno A."/>
            <person name="Isagi Y."/>
            <person name="Lee S.L."/>
            <person name="Shimizu K.K."/>
        </authorList>
    </citation>
    <scope>NUCLEOTIDE SEQUENCE [LARGE SCALE GENOMIC DNA]</scope>
    <source>
        <strain evidence="3">214</strain>
    </source>
</reference>
<keyword evidence="4" id="KW-1185">Reference proteome</keyword>
<dbReference type="EMBL" id="BPVZ01000099">
    <property type="protein sequence ID" value="GKV33168.1"/>
    <property type="molecule type" value="Genomic_DNA"/>
</dbReference>
<evidence type="ECO:0000313" key="3">
    <source>
        <dbReference type="EMBL" id="GKV33168.1"/>
    </source>
</evidence>
<dbReference type="AlphaFoldDB" id="A0AAV5L7U9"/>
<evidence type="ECO:0000256" key="1">
    <source>
        <dbReference type="SAM" id="Coils"/>
    </source>
</evidence>
<evidence type="ECO:0000313" key="4">
    <source>
        <dbReference type="Proteomes" id="UP001054252"/>
    </source>
</evidence>
<dbReference type="GO" id="GO:0006357">
    <property type="term" value="P:regulation of transcription by RNA polymerase II"/>
    <property type="evidence" value="ECO:0007669"/>
    <property type="project" value="TreeGrafter"/>
</dbReference>
<dbReference type="PANTHER" id="PTHR10015:SF325">
    <property type="entry name" value="HEAT STRESS TRANSCRIPTION FACTOR A-8"/>
    <property type="match status" value="1"/>
</dbReference>
<feature type="coiled-coil region" evidence="1">
    <location>
        <begin position="56"/>
        <end position="97"/>
    </location>
</feature>
<accession>A0AAV5L7U9</accession>
<dbReference type="GO" id="GO:0000978">
    <property type="term" value="F:RNA polymerase II cis-regulatory region sequence-specific DNA binding"/>
    <property type="evidence" value="ECO:0007669"/>
    <property type="project" value="TreeGrafter"/>
</dbReference>
<name>A0AAV5L7U9_9ROSI</name>